<proteinExistence type="predicted"/>
<dbReference type="AlphaFoldDB" id="A0AAD3XSE6"/>
<sequence length="78" mass="8988">MREIQLRDKELNVISRSSRRRGRPWKKPRDSSRISRSGDVIEPSSLVRSRASSCSLQLNIAKIKGVIEHIGRCLAPYW</sequence>
<comment type="caution">
    <text evidence="2">The sequence shown here is derived from an EMBL/GenBank/DDBJ whole genome shotgun (WGS) entry which is preliminary data.</text>
</comment>
<evidence type="ECO:0000313" key="3">
    <source>
        <dbReference type="Proteomes" id="UP001279734"/>
    </source>
</evidence>
<evidence type="ECO:0000313" key="2">
    <source>
        <dbReference type="EMBL" id="GMH14894.1"/>
    </source>
</evidence>
<keyword evidence="3" id="KW-1185">Reference proteome</keyword>
<feature type="compositionally biased region" description="Basic residues" evidence="1">
    <location>
        <begin position="17"/>
        <end position="26"/>
    </location>
</feature>
<name>A0AAD3XSE6_NEPGR</name>
<gene>
    <name evidence="2" type="ORF">Nepgr_016735</name>
</gene>
<dbReference type="Proteomes" id="UP001279734">
    <property type="component" value="Unassembled WGS sequence"/>
</dbReference>
<feature type="region of interest" description="Disordered" evidence="1">
    <location>
        <begin position="16"/>
        <end position="37"/>
    </location>
</feature>
<protein>
    <submittedName>
        <fullName evidence="2">Uncharacterized protein</fullName>
    </submittedName>
</protein>
<organism evidence="2 3">
    <name type="scientific">Nepenthes gracilis</name>
    <name type="common">Slender pitcher plant</name>
    <dbReference type="NCBI Taxonomy" id="150966"/>
    <lineage>
        <taxon>Eukaryota</taxon>
        <taxon>Viridiplantae</taxon>
        <taxon>Streptophyta</taxon>
        <taxon>Embryophyta</taxon>
        <taxon>Tracheophyta</taxon>
        <taxon>Spermatophyta</taxon>
        <taxon>Magnoliopsida</taxon>
        <taxon>eudicotyledons</taxon>
        <taxon>Gunneridae</taxon>
        <taxon>Pentapetalae</taxon>
        <taxon>Caryophyllales</taxon>
        <taxon>Nepenthaceae</taxon>
        <taxon>Nepenthes</taxon>
    </lineage>
</organism>
<reference evidence="2" key="1">
    <citation type="submission" date="2023-05" db="EMBL/GenBank/DDBJ databases">
        <title>Nepenthes gracilis genome sequencing.</title>
        <authorList>
            <person name="Fukushima K."/>
        </authorList>
    </citation>
    <scope>NUCLEOTIDE SEQUENCE</scope>
    <source>
        <strain evidence="2">SING2019-196</strain>
    </source>
</reference>
<evidence type="ECO:0000256" key="1">
    <source>
        <dbReference type="SAM" id="MobiDB-lite"/>
    </source>
</evidence>
<dbReference type="EMBL" id="BSYO01000014">
    <property type="protein sequence ID" value="GMH14894.1"/>
    <property type="molecule type" value="Genomic_DNA"/>
</dbReference>
<accession>A0AAD3XSE6</accession>